<gene>
    <name evidence="2" type="ORF">TBIB3V08_LOCUS4798</name>
</gene>
<name>A0A7R9I1T2_9NEOP</name>
<reference evidence="2" key="1">
    <citation type="submission" date="2020-11" db="EMBL/GenBank/DDBJ databases">
        <authorList>
            <person name="Tran Van P."/>
        </authorList>
    </citation>
    <scope>NUCLEOTIDE SEQUENCE</scope>
</reference>
<evidence type="ECO:0000256" key="1">
    <source>
        <dbReference type="SAM" id="MobiDB-lite"/>
    </source>
</evidence>
<evidence type="ECO:0000313" key="2">
    <source>
        <dbReference type="EMBL" id="CAD7442364.1"/>
    </source>
</evidence>
<proteinExistence type="predicted"/>
<dbReference type="AlphaFoldDB" id="A0A7R9I1T2"/>
<sequence length="536" mass="60648">MGDSLVHQNQLQLAMSSSWMSVSREKWFGNYTLSLVTGTVISCLPKLMFIRYETIVDCLMFPGISGHNDSSLQRILNMSTRLRAYKSRDFILTLGREVKNNFRRSMCELSFIRRVARFPEMFSFIRIPVKVERAVPENAAVTSDSQNLGIYLTVDSQKPAVNCQSAPKKPRDYLAHLTTVLGNFCAGVVCLCRHQESGIVCLGVIKQEGCVCAKGSDETSNDKTARVENHLGKTIPSSPNRDSNLNLPVLGGLAQHETSACWVLRYRHVSSAFARLRWGASERCLPTQMNDFQGTRAQLRWLNLFVIPESYQAMCHVVDECRKVTAMSLFNLNFGKNINLDEFLSVQTQATNTWGRGKGVKKGTDRIPTSSPRFTKIEHGTTTRSRHRAGAKAWGKVPEALSRVSPFPLMAILTTLCAGVGERAISDLLNIKQCPNFLNVICRMIIFIIVKIARSGYLGLAYLQMMKFLRSTWLQIITQGMRMCLRDVGKGWFNINEKKWEIYKISKLQRLMELVKYHMQVILDKPSLTDNLFSKF</sequence>
<feature type="region of interest" description="Disordered" evidence="1">
    <location>
        <begin position="355"/>
        <end position="382"/>
    </location>
</feature>
<protein>
    <submittedName>
        <fullName evidence="2">Uncharacterized protein</fullName>
    </submittedName>
</protein>
<accession>A0A7R9I1T2</accession>
<dbReference type="EMBL" id="OD565688">
    <property type="protein sequence ID" value="CAD7442364.1"/>
    <property type="molecule type" value="Genomic_DNA"/>
</dbReference>
<organism evidence="2">
    <name type="scientific">Timema bartmani</name>
    <dbReference type="NCBI Taxonomy" id="61472"/>
    <lineage>
        <taxon>Eukaryota</taxon>
        <taxon>Metazoa</taxon>
        <taxon>Ecdysozoa</taxon>
        <taxon>Arthropoda</taxon>
        <taxon>Hexapoda</taxon>
        <taxon>Insecta</taxon>
        <taxon>Pterygota</taxon>
        <taxon>Neoptera</taxon>
        <taxon>Polyneoptera</taxon>
        <taxon>Phasmatodea</taxon>
        <taxon>Timematodea</taxon>
        <taxon>Timematoidea</taxon>
        <taxon>Timematidae</taxon>
        <taxon>Timema</taxon>
    </lineage>
</organism>